<keyword evidence="3" id="KW-1185">Reference proteome</keyword>
<evidence type="ECO:0000313" key="3">
    <source>
        <dbReference type="Proteomes" id="UP001177744"/>
    </source>
</evidence>
<sequence length="89" mass="9674">MAPDPGLTRDIRHRQMGQEGAPRCGTQMDPNSEDGRARLEIYQLAFLQGLWTGANKPTNMAKTCEVFQRPDGSPAPFTDLIGLAAADSN</sequence>
<dbReference type="Proteomes" id="UP001177744">
    <property type="component" value="Unassembled WGS sequence"/>
</dbReference>
<evidence type="ECO:0000313" key="2">
    <source>
        <dbReference type="EMBL" id="KAK1344203.1"/>
    </source>
</evidence>
<evidence type="ECO:0000256" key="1">
    <source>
        <dbReference type="SAM" id="MobiDB-lite"/>
    </source>
</evidence>
<dbReference type="EMBL" id="JAULJE010000004">
    <property type="protein sequence ID" value="KAK1344203.1"/>
    <property type="molecule type" value="Genomic_DNA"/>
</dbReference>
<accession>A0AA40LUE5</accession>
<organism evidence="2 3">
    <name type="scientific">Cnephaeus nilssonii</name>
    <name type="common">Northern bat</name>
    <name type="synonym">Eptesicus nilssonii</name>
    <dbReference type="NCBI Taxonomy" id="3371016"/>
    <lineage>
        <taxon>Eukaryota</taxon>
        <taxon>Metazoa</taxon>
        <taxon>Chordata</taxon>
        <taxon>Craniata</taxon>
        <taxon>Vertebrata</taxon>
        <taxon>Euteleostomi</taxon>
        <taxon>Mammalia</taxon>
        <taxon>Eutheria</taxon>
        <taxon>Laurasiatheria</taxon>
        <taxon>Chiroptera</taxon>
        <taxon>Yangochiroptera</taxon>
        <taxon>Vespertilionidae</taxon>
        <taxon>Cnephaeus</taxon>
    </lineage>
</organism>
<name>A0AA40LUE5_CNENI</name>
<feature type="region of interest" description="Disordered" evidence="1">
    <location>
        <begin position="1"/>
        <end position="34"/>
    </location>
</feature>
<reference evidence="2" key="1">
    <citation type="submission" date="2023-06" db="EMBL/GenBank/DDBJ databases">
        <title>Reference genome for the Northern bat (Eptesicus nilssonii), a most northern bat species.</title>
        <authorList>
            <person name="Laine V.N."/>
            <person name="Pulliainen A.T."/>
            <person name="Lilley T.M."/>
        </authorList>
    </citation>
    <scope>NUCLEOTIDE SEQUENCE</scope>
    <source>
        <strain evidence="2">BLF_Eptnil</strain>
        <tissue evidence="2">Kidney</tissue>
    </source>
</reference>
<proteinExistence type="predicted"/>
<protein>
    <submittedName>
        <fullName evidence="2">Uncharacterized protein</fullName>
    </submittedName>
</protein>
<comment type="caution">
    <text evidence="2">The sequence shown here is derived from an EMBL/GenBank/DDBJ whole genome shotgun (WGS) entry which is preliminary data.</text>
</comment>
<gene>
    <name evidence="2" type="ORF">QTO34_014768</name>
</gene>
<dbReference type="AlphaFoldDB" id="A0AA40LUE5"/>